<reference evidence="1 2" key="1">
    <citation type="submission" date="2020-08" db="EMBL/GenBank/DDBJ databases">
        <authorList>
            <person name="Koutsovoulos G."/>
            <person name="Danchin GJ E."/>
        </authorList>
    </citation>
    <scope>NUCLEOTIDE SEQUENCE [LARGE SCALE GENOMIC DNA]</scope>
</reference>
<name>A0A6V7UCL0_MELEN</name>
<organism evidence="1 2">
    <name type="scientific">Meloidogyne enterolobii</name>
    <name type="common">Root-knot nematode worm</name>
    <name type="synonym">Meloidogyne mayaguensis</name>
    <dbReference type="NCBI Taxonomy" id="390850"/>
    <lineage>
        <taxon>Eukaryota</taxon>
        <taxon>Metazoa</taxon>
        <taxon>Ecdysozoa</taxon>
        <taxon>Nematoda</taxon>
        <taxon>Chromadorea</taxon>
        <taxon>Rhabditida</taxon>
        <taxon>Tylenchina</taxon>
        <taxon>Tylenchomorpha</taxon>
        <taxon>Tylenchoidea</taxon>
        <taxon>Meloidogynidae</taxon>
        <taxon>Meloidogyninae</taxon>
        <taxon>Meloidogyne</taxon>
    </lineage>
</organism>
<dbReference type="AlphaFoldDB" id="A0A6V7UCL0"/>
<dbReference type="EMBL" id="CAJEWN010000050">
    <property type="protein sequence ID" value="CAD2152278.1"/>
    <property type="molecule type" value="Genomic_DNA"/>
</dbReference>
<protein>
    <submittedName>
        <fullName evidence="1">Uncharacterized protein</fullName>
    </submittedName>
</protein>
<proteinExistence type="predicted"/>
<evidence type="ECO:0000313" key="1">
    <source>
        <dbReference type="EMBL" id="CAD2152278.1"/>
    </source>
</evidence>
<dbReference type="OrthoDB" id="6251307at2759"/>
<dbReference type="Proteomes" id="UP000580250">
    <property type="component" value="Unassembled WGS sequence"/>
</dbReference>
<comment type="caution">
    <text evidence="1">The sequence shown here is derived from an EMBL/GenBank/DDBJ whole genome shotgun (WGS) entry which is preliminary data.</text>
</comment>
<evidence type="ECO:0000313" key="2">
    <source>
        <dbReference type="Proteomes" id="UP000580250"/>
    </source>
</evidence>
<sequence>MEYLNRNMRYINIFGIHVYVNKQPKSIVISNRNDSSKVTQLVIKGAIKVSYVTLCQ</sequence>
<accession>A0A6V7UCL0</accession>
<gene>
    <name evidence="1" type="ORF">MENT_LOCUS10691</name>
</gene>